<evidence type="ECO:0000256" key="3">
    <source>
        <dbReference type="ARBA" id="ARBA00023004"/>
    </source>
</evidence>
<organism evidence="5 6">
    <name type="scientific">Acidiluteibacter ferrifornacis</name>
    <dbReference type="NCBI Taxonomy" id="2692424"/>
    <lineage>
        <taxon>Bacteria</taxon>
        <taxon>Pseudomonadati</taxon>
        <taxon>Bacteroidota</taxon>
        <taxon>Flavobacteriia</taxon>
        <taxon>Flavobacteriales</taxon>
        <taxon>Cryomorphaceae</taxon>
        <taxon>Acidiluteibacter</taxon>
    </lineage>
</organism>
<dbReference type="PROSITE" id="PS51184">
    <property type="entry name" value="JMJC"/>
    <property type="match status" value="1"/>
</dbReference>
<keyword evidence="3" id="KW-0408">Iron</keyword>
<evidence type="ECO:0000313" key="6">
    <source>
        <dbReference type="Proteomes" id="UP000470771"/>
    </source>
</evidence>
<comment type="cofactor">
    <cofactor evidence="1">
        <name>Fe(2+)</name>
        <dbReference type="ChEBI" id="CHEBI:29033"/>
    </cofactor>
</comment>
<reference evidence="5 6" key="1">
    <citation type="submission" date="2019-12" db="EMBL/GenBank/DDBJ databases">
        <authorList>
            <person name="Zhao J."/>
        </authorList>
    </citation>
    <scope>NUCLEOTIDE SEQUENCE [LARGE SCALE GENOMIC DNA]</scope>
    <source>
        <strain evidence="5 6">S-15</strain>
    </source>
</reference>
<dbReference type="EMBL" id="WWNE01000006">
    <property type="protein sequence ID" value="NBG66178.1"/>
    <property type="molecule type" value="Genomic_DNA"/>
</dbReference>
<dbReference type="AlphaFoldDB" id="A0A6N9NHM7"/>
<dbReference type="Gene3D" id="2.60.120.650">
    <property type="entry name" value="Cupin"/>
    <property type="match status" value="1"/>
</dbReference>
<keyword evidence="6" id="KW-1185">Reference proteome</keyword>
<dbReference type="Pfam" id="PF08007">
    <property type="entry name" value="JmjC_2"/>
    <property type="match status" value="1"/>
</dbReference>
<dbReference type="RefSeq" id="WP_160633120.1">
    <property type="nucleotide sequence ID" value="NZ_WWNE01000006.1"/>
</dbReference>
<dbReference type="SUPFAM" id="SSF51197">
    <property type="entry name" value="Clavaminate synthase-like"/>
    <property type="match status" value="1"/>
</dbReference>
<dbReference type="PANTHER" id="PTHR13096:SF8">
    <property type="entry name" value="RIBOSOMAL OXYGENASE 1"/>
    <property type="match status" value="1"/>
</dbReference>
<name>A0A6N9NHM7_9FLAO</name>
<feature type="domain" description="JmjC" evidence="4">
    <location>
        <begin position="73"/>
        <end position="241"/>
    </location>
</feature>
<sequence>MVKSSLSILNPIKEEEFFSNYFEKKILHVSRNQSKYFNSILSFDDIDDFIASGELTYPFVVLKDVHEEYEFQPWSFKQSNFPSIPVDREQLYKQMQNGKTLILNSLHLKIPKLNHFVVSHSKNWNVKLLANIYITPAKKQGLDWHFDTHDVIILQIKGEKMWELIDKSPTLRDKKTKYDKQETKDFSKVKKVLLKEGDTLYLPRGIYHRAFSEENSSTHIALGIYTVKFNTIFEEFLADSYQQKEFRRSLIGKEIPNNSEEILNEIKKYALNYFNSLKIEEVERVWSRARNILPNQASKGRLGRIINKISIGVDTEVYLNHEINYEFKEEGHFCVIILDGKELKYPSFIKQFLKSVLSYTPIKVGNILGEIPSPQKIQLVEKLLDEGLLLTVN</sequence>
<dbReference type="InterPro" id="IPR003347">
    <property type="entry name" value="JmjC_dom"/>
</dbReference>
<evidence type="ECO:0000313" key="5">
    <source>
        <dbReference type="EMBL" id="NBG66178.1"/>
    </source>
</evidence>
<protein>
    <recommendedName>
        <fullName evidence="4">JmjC domain-containing protein</fullName>
    </recommendedName>
</protein>
<comment type="caution">
    <text evidence="5">The sequence shown here is derived from an EMBL/GenBank/DDBJ whole genome shotgun (WGS) entry which is preliminary data.</text>
</comment>
<dbReference type="GO" id="GO:0046872">
    <property type="term" value="F:metal ion binding"/>
    <property type="evidence" value="ECO:0007669"/>
    <property type="project" value="UniProtKB-KW"/>
</dbReference>
<dbReference type="Proteomes" id="UP000470771">
    <property type="component" value="Unassembled WGS sequence"/>
</dbReference>
<gene>
    <name evidence="5" type="ORF">GQN54_08600</name>
</gene>
<dbReference type="PANTHER" id="PTHR13096">
    <property type="entry name" value="MINA53 MYC INDUCED NUCLEAR ANTIGEN"/>
    <property type="match status" value="1"/>
</dbReference>
<proteinExistence type="predicted"/>
<evidence type="ECO:0000256" key="2">
    <source>
        <dbReference type="ARBA" id="ARBA00022723"/>
    </source>
</evidence>
<evidence type="ECO:0000256" key="1">
    <source>
        <dbReference type="ARBA" id="ARBA00001954"/>
    </source>
</evidence>
<accession>A0A6N9NHM7</accession>
<evidence type="ECO:0000259" key="4">
    <source>
        <dbReference type="PROSITE" id="PS51184"/>
    </source>
</evidence>
<keyword evidence="2" id="KW-0479">Metal-binding</keyword>
<dbReference type="InterPro" id="IPR039994">
    <property type="entry name" value="NO66-like"/>
</dbReference>